<sequence length="249" mass="29566">MTKEKNIKMVYQYDGSKFYGFQRQKNKKTVQGEIEKVILKNFSQKINMISSGRTDKGVHALGQVSNFFIDEKIPLEAIKRQINKNLYGEIKILSVEEIEREFNSRFDAKSRTYLYIMKKEEEITPFESNYITGIKNDINIEQFQKIMEIFKGKYDFSSFMKKDKAIRNTMREIYNIKCEYEEREKKIYVEICGSSFLKTMIRIMIGSAMAIYFGKEREDYIKMRLENPDADKPKILAPSEGLYLYRVDY</sequence>
<dbReference type="Gene3D" id="3.30.70.660">
    <property type="entry name" value="Pseudouridine synthase I, catalytic domain, C-terminal subdomain"/>
    <property type="match status" value="1"/>
</dbReference>
<accession>A0A510J8I7</accession>
<dbReference type="FunFam" id="3.30.70.580:FF:000001">
    <property type="entry name" value="tRNA pseudouridine synthase A"/>
    <property type="match status" value="1"/>
</dbReference>
<dbReference type="HAMAP" id="MF_00171">
    <property type="entry name" value="TruA"/>
    <property type="match status" value="1"/>
</dbReference>
<dbReference type="PANTHER" id="PTHR11142:SF0">
    <property type="entry name" value="TRNA PSEUDOURIDINE SYNTHASE-LIKE 1"/>
    <property type="match status" value="1"/>
</dbReference>
<gene>
    <name evidence="4" type="primary">truA</name>
    <name evidence="6" type="ORF">JCM16774_0397</name>
</gene>
<reference evidence="6 7" key="1">
    <citation type="submission" date="2019-07" db="EMBL/GenBank/DDBJ databases">
        <title>Complete Genome Sequence of Leptotrichia goodfellowii Strain JCM 16774.</title>
        <authorList>
            <person name="Watanabe S."/>
            <person name="Cui L."/>
        </authorList>
    </citation>
    <scope>NUCLEOTIDE SEQUENCE [LARGE SCALE GENOMIC DNA]</scope>
    <source>
        <strain evidence="6 7">JCM16774</strain>
    </source>
</reference>
<dbReference type="GO" id="GO:0031119">
    <property type="term" value="P:tRNA pseudouridine synthesis"/>
    <property type="evidence" value="ECO:0007669"/>
    <property type="project" value="UniProtKB-UniRule"/>
</dbReference>
<evidence type="ECO:0000256" key="2">
    <source>
        <dbReference type="ARBA" id="ARBA00022694"/>
    </source>
</evidence>
<dbReference type="PIRSF" id="PIRSF001430">
    <property type="entry name" value="tRNA_psdUrid_synth"/>
    <property type="match status" value="1"/>
</dbReference>
<dbReference type="NCBIfam" id="TIGR00071">
    <property type="entry name" value="hisT_truA"/>
    <property type="match status" value="1"/>
</dbReference>
<feature type="binding site" evidence="4">
    <location>
        <position position="113"/>
    </location>
    <ligand>
        <name>substrate</name>
    </ligand>
</feature>
<dbReference type="EMBL" id="AP019822">
    <property type="protein sequence ID" value="BBM35484.1"/>
    <property type="molecule type" value="Genomic_DNA"/>
</dbReference>
<dbReference type="GO" id="GO:0160147">
    <property type="term" value="F:tRNA pseudouridine(38-40) synthase activity"/>
    <property type="evidence" value="ECO:0007669"/>
    <property type="project" value="UniProtKB-EC"/>
</dbReference>
<dbReference type="KEGG" id="lgo:JCM16774_0397"/>
<dbReference type="SUPFAM" id="SSF55120">
    <property type="entry name" value="Pseudouridine synthase"/>
    <property type="match status" value="1"/>
</dbReference>
<feature type="active site" description="Nucleophile" evidence="4">
    <location>
        <position position="55"/>
    </location>
</feature>
<protein>
    <recommendedName>
        <fullName evidence="4">tRNA pseudouridine synthase A</fullName>
        <ecNumber evidence="4">5.4.99.12</ecNumber>
    </recommendedName>
    <alternativeName>
        <fullName evidence="4">tRNA pseudouridine(38-40) synthase</fullName>
    </alternativeName>
    <alternativeName>
        <fullName evidence="4">tRNA pseudouridylate synthase I</fullName>
    </alternativeName>
    <alternativeName>
        <fullName evidence="4">tRNA-uridine isomerase I</fullName>
    </alternativeName>
</protein>
<evidence type="ECO:0000256" key="4">
    <source>
        <dbReference type="HAMAP-Rule" id="MF_00171"/>
    </source>
</evidence>
<name>A0A510J8I7_9FUSO</name>
<comment type="catalytic activity">
    <reaction evidence="4 5">
        <text>uridine(38/39/40) in tRNA = pseudouridine(38/39/40) in tRNA</text>
        <dbReference type="Rhea" id="RHEA:22376"/>
        <dbReference type="Rhea" id="RHEA-COMP:10085"/>
        <dbReference type="Rhea" id="RHEA-COMP:10087"/>
        <dbReference type="ChEBI" id="CHEBI:65314"/>
        <dbReference type="ChEBI" id="CHEBI:65315"/>
        <dbReference type="EC" id="5.4.99.12"/>
    </reaction>
</comment>
<organism evidence="6 7">
    <name type="scientific">Pseudoleptotrichia goodfellowii</name>
    <dbReference type="NCBI Taxonomy" id="157692"/>
    <lineage>
        <taxon>Bacteria</taxon>
        <taxon>Fusobacteriati</taxon>
        <taxon>Fusobacteriota</taxon>
        <taxon>Fusobacteriia</taxon>
        <taxon>Fusobacteriales</taxon>
        <taxon>Leptotrichiaceae</taxon>
        <taxon>Pseudoleptotrichia</taxon>
    </lineage>
</organism>
<dbReference type="EC" id="5.4.99.12" evidence="4"/>
<evidence type="ECO:0000256" key="1">
    <source>
        <dbReference type="ARBA" id="ARBA00009375"/>
    </source>
</evidence>
<dbReference type="RefSeq" id="WP_026737043.1">
    <property type="nucleotide sequence ID" value="NZ_AP019822.1"/>
</dbReference>
<dbReference type="InterPro" id="IPR020094">
    <property type="entry name" value="TruA/RsuA/RluB/E/F_N"/>
</dbReference>
<keyword evidence="2 4" id="KW-0819">tRNA processing</keyword>
<dbReference type="Gene3D" id="3.30.70.580">
    <property type="entry name" value="Pseudouridine synthase I, catalytic domain, N-terminal subdomain"/>
    <property type="match status" value="1"/>
</dbReference>
<dbReference type="GO" id="GO:0003723">
    <property type="term" value="F:RNA binding"/>
    <property type="evidence" value="ECO:0007669"/>
    <property type="project" value="InterPro"/>
</dbReference>
<dbReference type="InterPro" id="IPR020095">
    <property type="entry name" value="PsdUridine_synth_TruA_C"/>
</dbReference>
<dbReference type="Pfam" id="PF01416">
    <property type="entry name" value="PseudoU_synth_1"/>
    <property type="match status" value="2"/>
</dbReference>
<dbReference type="AlphaFoldDB" id="A0A510J8I7"/>
<dbReference type="InterPro" id="IPR001406">
    <property type="entry name" value="PsdUridine_synth_TruA"/>
</dbReference>
<dbReference type="STRING" id="714315.GCA_000516535_00407"/>
<dbReference type="Proteomes" id="UP000321606">
    <property type="component" value="Chromosome"/>
</dbReference>
<evidence type="ECO:0000256" key="5">
    <source>
        <dbReference type="RuleBase" id="RU003792"/>
    </source>
</evidence>
<comment type="caution">
    <text evidence="4">Lacks conserved residue(s) required for the propagation of feature annotation.</text>
</comment>
<dbReference type="InterPro" id="IPR020097">
    <property type="entry name" value="PsdUridine_synth_TruA_a/b_dom"/>
</dbReference>
<proteinExistence type="inferred from homology"/>
<evidence type="ECO:0000313" key="6">
    <source>
        <dbReference type="EMBL" id="BBM35484.1"/>
    </source>
</evidence>
<evidence type="ECO:0000256" key="3">
    <source>
        <dbReference type="ARBA" id="ARBA00023235"/>
    </source>
</evidence>
<dbReference type="PANTHER" id="PTHR11142">
    <property type="entry name" value="PSEUDOURIDYLATE SYNTHASE"/>
    <property type="match status" value="1"/>
</dbReference>
<dbReference type="OrthoDB" id="9811823at2"/>
<comment type="similarity">
    <text evidence="1 4 5">Belongs to the tRNA pseudouridine synthase TruA family.</text>
</comment>
<dbReference type="CDD" id="cd02570">
    <property type="entry name" value="PseudoU_synth_EcTruA"/>
    <property type="match status" value="1"/>
</dbReference>
<comment type="function">
    <text evidence="4">Formation of pseudouridine at positions 38, 39 and 40 in the anticodon stem and loop of transfer RNAs.</text>
</comment>
<dbReference type="InterPro" id="IPR020103">
    <property type="entry name" value="PsdUridine_synth_cat_dom_sf"/>
</dbReference>
<comment type="subunit">
    <text evidence="4">Homodimer.</text>
</comment>
<keyword evidence="3 4" id="KW-0413">Isomerase</keyword>
<evidence type="ECO:0000313" key="7">
    <source>
        <dbReference type="Proteomes" id="UP000321606"/>
    </source>
</evidence>